<evidence type="ECO:0000259" key="2">
    <source>
        <dbReference type="Pfam" id="PF13581"/>
    </source>
</evidence>
<dbReference type="InterPro" id="IPR036890">
    <property type="entry name" value="HATPase_C_sf"/>
</dbReference>
<dbReference type="Pfam" id="PF13581">
    <property type="entry name" value="HATPase_c_2"/>
    <property type="match status" value="1"/>
</dbReference>
<dbReference type="GO" id="GO:0004674">
    <property type="term" value="F:protein serine/threonine kinase activity"/>
    <property type="evidence" value="ECO:0007669"/>
    <property type="project" value="UniProtKB-KW"/>
</dbReference>
<proteinExistence type="predicted"/>
<gene>
    <name evidence="3" type="ORF">SAMN05216259_110156</name>
</gene>
<evidence type="ECO:0000313" key="3">
    <source>
        <dbReference type="EMBL" id="SDO52280.1"/>
    </source>
</evidence>
<dbReference type="PANTHER" id="PTHR35526:SF3">
    <property type="entry name" value="ANTI-SIGMA-F FACTOR RSBW"/>
    <property type="match status" value="1"/>
</dbReference>
<dbReference type="SUPFAM" id="SSF55874">
    <property type="entry name" value="ATPase domain of HSP90 chaperone/DNA topoisomerase II/histidine kinase"/>
    <property type="match status" value="1"/>
</dbReference>
<dbReference type="EMBL" id="FNIE01000010">
    <property type="protein sequence ID" value="SDO52280.1"/>
    <property type="molecule type" value="Genomic_DNA"/>
</dbReference>
<organism evidence="3 4">
    <name type="scientific">Actinacidiphila guanduensis</name>
    <dbReference type="NCBI Taxonomy" id="310781"/>
    <lineage>
        <taxon>Bacteria</taxon>
        <taxon>Bacillati</taxon>
        <taxon>Actinomycetota</taxon>
        <taxon>Actinomycetes</taxon>
        <taxon>Kitasatosporales</taxon>
        <taxon>Streptomycetaceae</taxon>
        <taxon>Actinacidiphila</taxon>
    </lineage>
</organism>
<evidence type="ECO:0000256" key="1">
    <source>
        <dbReference type="ARBA" id="ARBA00022527"/>
    </source>
</evidence>
<keyword evidence="3" id="KW-0808">Transferase</keyword>
<dbReference type="Gene3D" id="3.30.565.10">
    <property type="entry name" value="Histidine kinase-like ATPase, C-terminal domain"/>
    <property type="match status" value="1"/>
</dbReference>
<evidence type="ECO:0000313" key="4">
    <source>
        <dbReference type="Proteomes" id="UP000199341"/>
    </source>
</evidence>
<dbReference type="CDD" id="cd16936">
    <property type="entry name" value="HATPase_RsbW-like"/>
    <property type="match status" value="1"/>
</dbReference>
<dbReference type="Proteomes" id="UP000199341">
    <property type="component" value="Unassembled WGS sequence"/>
</dbReference>
<feature type="domain" description="Histidine kinase/HSP90-like ATPase" evidence="2">
    <location>
        <begin position="2"/>
        <end position="110"/>
    </location>
</feature>
<dbReference type="AlphaFoldDB" id="A0A1H0K973"/>
<dbReference type="STRING" id="310781.SAMN05216259_110156"/>
<keyword evidence="1" id="KW-0723">Serine/threonine-protein kinase</keyword>
<sequence length="117" mass="12907">MAETRRLLRERLRQWGVPALVDTTELLATELLTNALQHTRGGAVVTATLSPHPRRRLRVEVRDGFAQPPAPRPARRAGDHATSGRGLMLVEALADDWGVRPCHAGKAVWFELDTQAA</sequence>
<dbReference type="InterPro" id="IPR003594">
    <property type="entry name" value="HATPase_dom"/>
</dbReference>
<protein>
    <submittedName>
        <fullName evidence="3">Anti-sigma regulatory factor (Ser/Thr protein kinase)</fullName>
    </submittedName>
</protein>
<keyword evidence="4" id="KW-1185">Reference proteome</keyword>
<dbReference type="PANTHER" id="PTHR35526">
    <property type="entry name" value="ANTI-SIGMA-F FACTOR RSBW-RELATED"/>
    <property type="match status" value="1"/>
</dbReference>
<keyword evidence="3" id="KW-0418">Kinase</keyword>
<dbReference type="InterPro" id="IPR050267">
    <property type="entry name" value="Anti-sigma-factor_SerPK"/>
</dbReference>
<accession>A0A1H0K973</accession>
<name>A0A1H0K973_9ACTN</name>
<reference evidence="3 4" key="1">
    <citation type="submission" date="2016-10" db="EMBL/GenBank/DDBJ databases">
        <authorList>
            <person name="de Groot N.N."/>
        </authorList>
    </citation>
    <scope>NUCLEOTIDE SEQUENCE [LARGE SCALE GENOMIC DNA]</scope>
    <source>
        <strain evidence="3 4">CGMCC 4.2022</strain>
    </source>
</reference>